<feature type="chain" id="PRO_5046627579" description="Lipoprotein" evidence="1">
    <location>
        <begin position="22"/>
        <end position="113"/>
    </location>
</feature>
<dbReference type="PROSITE" id="PS51257">
    <property type="entry name" value="PROKAR_LIPOPROTEIN"/>
    <property type="match status" value="1"/>
</dbReference>
<dbReference type="RefSeq" id="WP_302076507.1">
    <property type="nucleotide sequence ID" value="NZ_JAUKWQ010000002.1"/>
</dbReference>
<sequence>MKKIIALVLCGVAVSSCTATSRTNYDAGVTALAGSKSLRASAIEKCIIKARSADTAARHKVAVVMDVRDNQVDQLYCNRVINAAAAGRISYDEANNLHYGQITPNLIKIIQGR</sequence>
<organism evidence="2 3">
    <name type="scientific">Rhizobium oryzicola</name>
    <dbReference type="NCBI Taxonomy" id="1232668"/>
    <lineage>
        <taxon>Bacteria</taxon>
        <taxon>Pseudomonadati</taxon>
        <taxon>Pseudomonadota</taxon>
        <taxon>Alphaproteobacteria</taxon>
        <taxon>Hyphomicrobiales</taxon>
        <taxon>Rhizobiaceae</taxon>
        <taxon>Rhizobium/Agrobacterium group</taxon>
        <taxon>Rhizobium</taxon>
    </lineage>
</organism>
<dbReference type="EMBL" id="JAUKWQ010000002">
    <property type="protein sequence ID" value="MDO1582370.1"/>
    <property type="molecule type" value="Genomic_DNA"/>
</dbReference>
<evidence type="ECO:0000256" key="1">
    <source>
        <dbReference type="SAM" id="SignalP"/>
    </source>
</evidence>
<reference evidence="2" key="1">
    <citation type="journal article" date="2015" name="Int. J. Syst. Evol. Microbiol.">
        <title>Rhizobium oryzicola sp. nov., potential plant-growth-promoting endophytic bacteria isolated from rice roots.</title>
        <authorList>
            <person name="Zhang X.X."/>
            <person name="Gao J.S."/>
            <person name="Cao Y.H."/>
            <person name="Sheirdil R.A."/>
            <person name="Wang X.C."/>
            <person name="Zhang L."/>
        </authorList>
    </citation>
    <scope>NUCLEOTIDE SEQUENCE</scope>
    <source>
        <strain evidence="2">05753</strain>
    </source>
</reference>
<proteinExistence type="predicted"/>
<comment type="caution">
    <text evidence="2">The sequence shown here is derived from an EMBL/GenBank/DDBJ whole genome shotgun (WGS) entry which is preliminary data.</text>
</comment>
<reference evidence="2" key="2">
    <citation type="submission" date="2023-07" db="EMBL/GenBank/DDBJ databases">
        <authorList>
            <person name="Sun H."/>
        </authorList>
    </citation>
    <scope>NUCLEOTIDE SEQUENCE</scope>
    <source>
        <strain evidence="2">05753</strain>
    </source>
</reference>
<name>A0ABT8SVA3_9HYPH</name>
<dbReference type="Proteomes" id="UP001169006">
    <property type="component" value="Unassembled WGS sequence"/>
</dbReference>
<keyword evidence="1" id="KW-0732">Signal</keyword>
<keyword evidence="3" id="KW-1185">Reference proteome</keyword>
<evidence type="ECO:0000313" key="3">
    <source>
        <dbReference type="Proteomes" id="UP001169006"/>
    </source>
</evidence>
<accession>A0ABT8SVA3</accession>
<evidence type="ECO:0008006" key="4">
    <source>
        <dbReference type="Google" id="ProtNLM"/>
    </source>
</evidence>
<protein>
    <recommendedName>
        <fullName evidence="4">Lipoprotein</fullName>
    </recommendedName>
</protein>
<gene>
    <name evidence="2" type="ORF">Q2T52_09685</name>
</gene>
<evidence type="ECO:0000313" key="2">
    <source>
        <dbReference type="EMBL" id="MDO1582370.1"/>
    </source>
</evidence>
<feature type="signal peptide" evidence="1">
    <location>
        <begin position="1"/>
        <end position="21"/>
    </location>
</feature>